<protein>
    <recommendedName>
        <fullName evidence="1">AMP nucleosidase</fullName>
        <ecNumber evidence="1">3.2.2.4</ecNumber>
    </recommendedName>
</protein>
<reference evidence="4" key="1">
    <citation type="journal article" date="2021" name="Front. Microbiol.">
        <title>Comprehensive Comparative Genomics and Phenotyping of Methylobacterium Species.</title>
        <authorList>
            <person name="Alessa O."/>
            <person name="Ogura Y."/>
            <person name="Fujitani Y."/>
            <person name="Takami H."/>
            <person name="Hayashi T."/>
            <person name="Sahin N."/>
            <person name="Tani A."/>
        </authorList>
    </citation>
    <scope>NUCLEOTIDE SEQUENCE</scope>
    <source>
        <strain evidence="4">DSM 23632</strain>
    </source>
</reference>
<gene>
    <name evidence="1 4" type="primary">amn</name>
    <name evidence="4" type="ORF">MPOCJGCO_1387</name>
</gene>
<dbReference type="NCBIfam" id="NF006142">
    <property type="entry name" value="PRK08292.1"/>
    <property type="match status" value="1"/>
</dbReference>
<comment type="caution">
    <text evidence="4">The sequence shown here is derived from an EMBL/GenBank/DDBJ whole genome shotgun (WGS) entry which is preliminary data.</text>
</comment>
<sequence>MPTGERWTMAEDELRPMEAVADVTVAVDRLIALHAEATRALRAALDRYLDGGPPPDAAERLRFRYPELRVTYRPNGPVPRISRATAKLQSAGVYATTVTQPAYFRAYLIAQLEPLVADYGVGLEVGVSAQEIPYPYVLEAGIGPSRRSVDGADLATWFPVPLLSVVGDEVADGLWDLAADEPRPLALFDAVRVDYSLRRLVHYTGCDWREVQPWILLTNYHRYVDQFVRHGLERLAEGAEGFEKLVLPGGIVVRREEAAGADPAAVIAASPWHRFQMPAYHLVGRGPDGAMQGTSLVNIGVGPSNAKTVTDHLAVLRPHCWLMVGHCGGLRQSQTIGDYVLAHGYMRRDRILDELVPPDVPVPALAEVQLALQAAAARVTGEQADALKRRLRTGTVVTYDDRNWELRFSQERRRINLSRAIGVDMESGTVAAQGYRLRVPYGTLLCVSDKPLHGEIKLPGAANAFYERAVSEHLRIGLSALDILRTDRHGLHSRKLRSFDEPPFR</sequence>
<dbReference type="PANTHER" id="PTHR43691">
    <property type="entry name" value="URIDINE PHOSPHORYLASE"/>
    <property type="match status" value="1"/>
</dbReference>
<dbReference type="EC" id="3.2.2.4" evidence="1"/>
<dbReference type="Gene3D" id="3.40.50.1580">
    <property type="entry name" value="Nucleoside phosphorylase domain"/>
    <property type="match status" value="1"/>
</dbReference>
<proteinExistence type="inferred from homology"/>
<evidence type="ECO:0000259" key="3">
    <source>
        <dbReference type="Pfam" id="PF10423"/>
    </source>
</evidence>
<dbReference type="InterPro" id="IPR011271">
    <property type="entry name" value="AMP_nucleosidase"/>
</dbReference>
<dbReference type="SUPFAM" id="SSF53167">
    <property type="entry name" value="Purine and uridine phosphorylases"/>
    <property type="match status" value="1"/>
</dbReference>
<dbReference type="HAMAP" id="MF_01932">
    <property type="entry name" value="AMP_nucleosidase"/>
    <property type="match status" value="1"/>
</dbReference>
<reference evidence="4" key="2">
    <citation type="submission" date="2021-08" db="EMBL/GenBank/DDBJ databases">
        <authorList>
            <person name="Tani A."/>
            <person name="Ola A."/>
            <person name="Ogura Y."/>
            <person name="Katsura K."/>
            <person name="Hayashi T."/>
        </authorList>
    </citation>
    <scope>NUCLEOTIDE SEQUENCE</scope>
    <source>
        <strain evidence="4">DSM 23632</strain>
    </source>
</reference>
<dbReference type="Pfam" id="PF10423">
    <property type="entry name" value="AMNp_N"/>
    <property type="match status" value="1"/>
</dbReference>
<dbReference type="NCBIfam" id="TIGR01717">
    <property type="entry name" value="AMP-nucleosdse"/>
    <property type="match status" value="1"/>
</dbReference>
<name>A0ABQ4TXR4_9HYPH</name>
<dbReference type="InterPro" id="IPR018953">
    <property type="entry name" value="AMP_nucleoside_Pase_N"/>
</dbReference>
<dbReference type="PANTHER" id="PTHR43691:SF6">
    <property type="entry name" value="AMP NUCLEOSIDASE"/>
    <property type="match status" value="1"/>
</dbReference>
<evidence type="ECO:0000259" key="2">
    <source>
        <dbReference type="Pfam" id="PF01048"/>
    </source>
</evidence>
<dbReference type="Pfam" id="PF01048">
    <property type="entry name" value="PNP_UDP_1"/>
    <property type="match status" value="1"/>
</dbReference>
<comment type="function">
    <text evidence="1">Catalyzes the hydrolysis of the N-glycosidic bond of AMP to form adenine and ribose 5-phosphate. Involved in regulation of AMP concentrations.</text>
</comment>
<dbReference type="Gene3D" id="3.30.1730.10">
    <property type="entry name" value="AMP nucleoside phosphorylase, N-terminal domain"/>
    <property type="match status" value="1"/>
</dbReference>
<keyword evidence="1" id="KW-0378">Hydrolase</keyword>
<feature type="domain" description="Nucleoside phosphorylase" evidence="2">
    <location>
        <begin position="295"/>
        <end position="475"/>
    </location>
</feature>
<evidence type="ECO:0000313" key="4">
    <source>
        <dbReference type="EMBL" id="GJE59299.1"/>
    </source>
</evidence>
<comment type="catalytic activity">
    <reaction evidence="1">
        <text>AMP + H2O = D-ribose 5-phosphate + adenine</text>
        <dbReference type="Rhea" id="RHEA:20129"/>
        <dbReference type="ChEBI" id="CHEBI:15377"/>
        <dbReference type="ChEBI" id="CHEBI:16708"/>
        <dbReference type="ChEBI" id="CHEBI:78346"/>
        <dbReference type="ChEBI" id="CHEBI:456215"/>
        <dbReference type="EC" id="3.2.2.4"/>
    </reaction>
</comment>
<accession>A0ABQ4TXR4</accession>
<dbReference type="InterPro" id="IPR035994">
    <property type="entry name" value="Nucleoside_phosphorylase_sf"/>
</dbReference>
<organism evidence="4 5">
    <name type="scientific">Methylobacterium trifolii</name>
    <dbReference type="NCBI Taxonomy" id="1003092"/>
    <lineage>
        <taxon>Bacteria</taxon>
        <taxon>Pseudomonadati</taxon>
        <taxon>Pseudomonadota</taxon>
        <taxon>Alphaproteobacteria</taxon>
        <taxon>Hyphomicrobiales</taxon>
        <taxon>Methylobacteriaceae</taxon>
        <taxon>Methylobacterium</taxon>
    </lineage>
</organism>
<evidence type="ECO:0000256" key="1">
    <source>
        <dbReference type="HAMAP-Rule" id="MF_01932"/>
    </source>
</evidence>
<dbReference type="Proteomes" id="UP001055057">
    <property type="component" value="Unassembled WGS sequence"/>
</dbReference>
<evidence type="ECO:0000313" key="5">
    <source>
        <dbReference type="Proteomes" id="UP001055057"/>
    </source>
</evidence>
<dbReference type="InterPro" id="IPR037109">
    <property type="entry name" value="AMP_N_sf"/>
</dbReference>
<keyword evidence="5" id="KW-1185">Reference proteome</keyword>
<comment type="similarity">
    <text evidence="1">Belongs to the AMP nucleosidase family.</text>
</comment>
<feature type="domain" description="AMP nucleoside phosphorylase N-terminal" evidence="3">
    <location>
        <begin position="26"/>
        <end position="181"/>
    </location>
</feature>
<dbReference type="InterPro" id="IPR000845">
    <property type="entry name" value="Nucleoside_phosphorylase_d"/>
</dbReference>
<dbReference type="EMBL" id="BPRB01000073">
    <property type="protein sequence ID" value="GJE59299.1"/>
    <property type="molecule type" value="Genomic_DNA"/>
</dbReference>